<organism evidence="1 2">
    <name type="scientific">Nesidiocoris tenuis</name>
    <dbReference type="NCBI Taxonomy" id="355587"/>
    <lineage>
        <taxon>Eukaryota</taxon>
        <taxon>Metazoa</taxon>
        <taxon>Ecdysozoa</taxon>
        <taxon>Arthropoda</taxon>
        <taxon>Hexapoda</taxon>
        <taxon>Insecta</taxon>
        <taxon>Pterygota</taxon>
        <taxon>Neoptera</taxon>
        <taxon>Paraneoptera</taxon>
        <taxon>Hemiptera</taxon>
        <taxon>Heteroptera</taxon>
        <taxon>Panheteroptera</taxon>
        <taxon>Cimicomorpha</taxon>
        <taxon>Miridae</taxon>
        <taxon>Dicyphina</taxon>
        <taxon>Nesidiocoris</taxon>
    </lineage>
</organism>
<reference evidence="1 2" key="1">
    <citation type="submission" date="2020-02" db="EMBL/GenBank/DDBJ databases">
        <authorList>
            <person name="Ferguson B K."/>
        </authorList>
    </citation>
    <scope>NUCLEOTIDE SEQUENCE [LARGE SCALE GENOMIC DNA]</scope>
</reference>
<gene>
    <name evidence="1" type="ORF">NTEN_LOCUS3868</name>
</gene>
<proteinExistence type="predicted"/>
<evidence type="ECO:0000313" key="2">
    <source>
        <dbReference type="Proteomes" id="UP000479000"/>
    </source>
</evidence>
<sequence length="77" mass="8463">METKNRYFDNIPTPAGQFSCKPIRPFREVNTAEQAIKDCDGLVQKALMPDNGSSRNCSSLCEMSSMAELKGGYQSPA</sequence>
<keyword evidence="2" id="KW-1185">Reference proteome</keyword>
<dbReference type="AlphaFoldDB" id="A0A6H5G6W8"/>
<dbReference type="Proteomes" id="UP000479000">
    <property type="component" value="Unassembled WGS sequence"/>
</dbReference>
<evidence type="ECO:0000313" key="1">
    <source>
        <dbReference type="EMBL" id="CAA9997574.1"/>
    </source>
</evidence>
<dbReference type="EMBL" id="CADCXU010005884">
    <property type="protein sequence ID" value="CAA9997574.1"/>
    <property type="molecule type" value="Genomic_DNA"/>
</dbReference>
<accession>A0A6H5G6W8</accession>
<protein>
    <submittedName>
        <fullName evidence="1">Uncharacterized protein</fullName>
    </submittedName>
</protein>
<name>A0A6H5G6W8_9HEMI</name>